<evidence type="ECO:0000313" key="1">
    <source>
        <dbReference type="EMBL" id="KZV79101.1"/>
    </source>
</evidence>
<dbReference type="InParanoid" id="A0A166NFF5"/>
<proteinExistence type="predicted"/>
<reference evidence="1 2" key="1">
    <citation type="journal article" date="2016" name="Mol. Biol. Evol.">
        <title>Comparative Genomics of Early-Diverging Mushroom-Forming Fungi Provides Insights into the Origins of Lignocellulose Decay Capabilities.</title>
        <authorList>
            <person name="Nagy L.G."/>
            <person name="Riley R."/>
            <person name="Tritt A."/>
            <person name="Adam C."/>
            <person name="Daum C."/>
            <person name="Floudas D."/>
            <person name="Sun H."/>
            <person name="Yadav J.S."/>
            <person name="Pangilinan J."/>
            <person name="Larsson K.H."/>
            <person name="Matsuura K."/>
            <person name="Barry K."/>
            <person name="Labutti K."/>
            <person name="Kuo R."/>
            <person name="Ohm R.A."/>
            <person name="Bhattacharya S.S."/>
            <person name="Shirouzu T."/>
            <person name="Yoshinaga Y."/>
            <person name="Martin F.M."/>
            <person name="Grigoriev I.V."/>
            <person name="Hibbett D.S."/>
        </authorList>
    </citation>
    <scope>NUCLEOTIDE SEQUENCE [LARGE SCALE GENOMIC DNA]</scope>
    <source>
        <strain evidence="1 2">HHB12029</strain>
    </source>
</reference>
<evidence type="ECO:0000313" key="2">
    <source>
        <dbReference type="Proteomes" id="UP000077266"/>
    </source>
</evidence>
<sequence>MKLRCRRGSIIAPHNCTQTINPSGLISVPYPSMLLWILRIARSLHPRPISSPQPASAVIIPASPSALPLEIILRIIEDAASDSVQEAPIWAASLRLVCRATQQAVQDVLYPFACITHSNQYYEVSRVRSSAFADSRTLMFQDQIAPEAVLDIVKAFQDRVEYFIADRNTFRSIFDTPRPCIRPKAVRITDPFFERLDDWGSMAASFASVSHLHILVPEASLQGNWAGCIAQLLVKEVILDGHARARNALSIFMAVVSAFRRVPTLSCLLCRTWQMDAKASSLVEDRLQRLRDERIFLDSRSMQAESEEELKIVLKVEARLEDELYWTGKVLYDPSPVRNRCQLGYCAPV</sequence>
<organism evidence="1 2">
    <name type="scientific">Exidia glandulosa HHB12029</name>
    <dbReference type="NCBI Taxonomy" id="1314781"/>
    <lineage>
        <taxon>Eukaryota</taxon>
        <taxon>Fungi</taxon>
        <taxon>Dikarya</taxon>
        <taxon>Basidiomycota</taxon>
        <taxon>Agaricomycotina</taxon>
        <taxon>Agaricomycetes</taxon>
        <taxon>Auriculariales</taxon>
        <taxon>Exidiaceae</taxon>
        <taxon>Exidia</taxon>
    </lineage>
</organism>
<dbReference type="EMBL" id="KV426682">
    <property type="protein sequence ID" value="KZV79101.1"/>
    <property type="molecule type" value="Genomic_DNA"/>
</dbReference>
<keyword evidence="2" id="KW-1185">Reference proteome</keyword>
<gene>
    <name evidence="1" type="ORF">EXIGLDRAFT_735835</name>
</gene>
<protein>
    <submittedName>
        <fullName evidence="1">Uncharacterized protein</fullName>
    </submittedName>
</protein>
<dbReference type="Proteomes" id="UP000077266">
    <property type="component" value="Unassembled WGS sequence"/>
</dbReference>
<accession>A0A166NFF5</accession>
<dbReference type="AlphaFoldDB" id="A0A166NFF5"/>
<name>A0A166NFF5_EXIGL</name>